<dbReference type="SMART" id="SM00256">
    <property type="entry name" value="FBOX"/>
    <property type="match status" value="1"/>
</dbReference>
<dbReference type="InterPro" id="IPR017451">
    <property type="entry name" value="F-box-assoc_interact_dom"/>
</dbReference>
<dbReference type="SUPFAM" id="SSF81383">
    <property type="entry name" value="F-box domain"/>
    <property type="match status" value="1"/>
</dbReference>
<dbReference type="CDD" id="cd22157">
    <property type="entry name" value="F-box_AtFBW1-like"/>
    <property type="match status" value="1"/>
</dbReference>
<dbReference type="PANTHER" id="PTHR31672:SF13">
    <property type="entry name" value="F-BOX PROTEIN CPR30-LIKE"/>
    <property type="match status" value="1"/>
</dbReference>
<proteinExistence type="predicted"/>
<dbReference type="PROSITE" id="PS50181">
    <property type="entry name" value="FBOX"/>
    <property type="match status" value="1"/>
</dbReference>
<dbReference type="OMA" id="TIEIWIS"/>
<evidence type="ECO:0000313" key="2">
    <source>
        <dbReference type="EMBL" id="ESQ44757.1"/>
    </source>
</evidence>
<dbReference type="AlphaFoldDB" id="V4LQJ0"/>
<dbReference type="Proteomes" id="UP000030689">
    <property type="component" value="Unassembled WGS sequence"/>
</dbReference>
<evidence type="ECO:0000313" key="3">
    <source>
        <dbReference type="Proteomes" id="UP000030689"/>
    </source>
</evidence>
<feature type="domain" description="F-box" evidence="1">
    <location>
        <begin position="6"/>
        <end position="51"/>
    </location>
</feature>
<dbReference type="OrthoDB" id="1044327at2759"/>
<accession>V4LQJ0</accession>
<dbReference type="InterPro" id="IPR001810">
    <property type="entry name" value="F-box_dom"/>
</dbReference>
<dbReference type="NCBIfam" id="TIGR01640">
    <property type="entry name" value="F_box_assoc_1"/>
    <property type="match status" value="1"/>
</dbReference>
<name>V4LQJ0_EUTSA</name>
<dbReference type="Gene3D" id="1.20.1280.50">
    <property type="match status" value="1"/>
</dbReference>
<dbReference type="Gramene" id="ESQ44757">
    <property type="protein sequence ID" value="ESQ44757"/>
    <property type="gene ID" value="EUTSA_v10003403mg"/>
</dbReference>
<organism evidence="2 3">
    <name type="scientific">Eutrema salsugineum</name>
    <name type="common">Saltwater cress</name>
    <name type="synonym">Sisymbrium salsugineum</name>
    <dbReference type="NCBI Taxonomy" id="72664"/>
    <lineage>
        <taxon>Eukaryota</taxon>
        <taxon>Viridiplantae</taxon>
        <taxon>Streptophyta</taxon>
        <taxon>Embryophyta</taxon>
        <taxon>Tracheophyta</taxon>
        <taxon>Spermatophyta</taxon>
        <taxon>Magnoliopsida</taxon>
        <taxon>eudicotyledons</taxon>
        <taxon>Gunneridae</taxon>
        <taxon>Pentapetalae</taxon>
        <taxon>rosids</taxon>
        <taxon>malvids</taxon>
        <taxon>Brassicales</taxon>
        <taxon>Brassicaceae</taxon>
        <taxon>Eutremeae</taxon>
        <taxon>Eutrema</taxon>
    </lineage>
</organism>
<dbReference type="Pfam" id="PF00646">
    <property type="entry name" value="F-box"/>
    <property type="match status" value="1"/>
</dbReference>
<protein>
    <recommendedName>
        <fullName evidence="1">F-box domain-containing protein</fullName>
    </recommendedName>
</protein>
<dbReference type="InterPro" id="IPR006527">
    <property type="entry name" value="F-box-assoc_dom_typ1"/>
</dbReference>
<dbReference type="Pfam" id="PF07734">
    <property type="entry name" value="FBA_1"/>
    <property type="match status" value="1"/>
</dbReference>
<sequence length="382" mass="44621">MKRLRSLSMSDLPWDLIEEILSKVPAIFLKRLRSTCKQWNMLFSDQVFTRTHFDIAAKQYLVLMLIDFKVYFLSVNLRGLHDNIDPSIELKGEVSLTNHHYHSNQFEISEVFDHCNGLLLCSLCTNMSTRLVVWNPCTGQTKWIQTKCVDNRYEESYALGYENNKSCHNYKILRFLEFYDTSESELEIYEFSSNSWRVLDSLTPDFAIQLQGVSLKGKTYWVAADKGNQFLGNKFLISFDFTTETFGPHMCLPHGDFYALSLVREERHSVLSQDEEASTIASTIEIWISNNITESKAISWSRFLKVKLNTHQFWNRDISFFIDEENKVAVCFEEIFQEESDNNNNIVYIIGEDIFREVNLGDSDAERWSSRMFSYIPSLVQI</sequence>
<dbReference type="EMBL" id="KI517441">
    <property type="protein sequence ID" value="ESQ44757.1"/>
    <property type="molecule type" value="Genomic_DNA"/>
</dbReference>
<keyword evidence="3" id="KW-1185">Reference proteome</keyword>
<dbReference type="InterPro" id="IPR036047">
    <property type="entry name" value="F-box-like_dom_sf"/>
</dbReference>
<dbReference type="KEGG" id="eus:EUTSA_v10003403mg"/>
<dbReference type="STRING" id="72664.V4LQJ0"/>
<dbReference type="InterPro" id="IPR050796">
    <property type="entry name" value="SCF_F-box_component"/>
</dbReference>
<gene>
    <name evidence="2" type="ORF">EUTSA_v10003403mg</name>
</gene>
<dbReference type="PANTHER" id="PTHR31672">
    <property type="entry name" value="BNACNNG10540D PROTEIN"/>
    <property type="match status" value="1"/>
</dbReference>
<evidence type="ECO:0000259" key="1">
    <source>
        <dbReference type="PROSITE" id="PS50181"/>
    </source>
</evidence>
<reference evidence="2 3" key="1">
    <citation type="journal article" date="2013" name="Front. Plant Sci.">
        <title>The Reference Genome of the Halophytic Plant Eutrema salsugineum.</title>
        <authorList>
            <person name="Yang R."/>
            <person name="Jarvis D.E."/>
            <person name="Chen H."/>
            <person name="Beilstein M.A."/>
            <person name="Grimwood J."/>
            <person name="Jenkins J."/>
            <person name="Shu S."/>
            <person name="Prochnik S."/>
            <person name="Xin M."/>
            <person name="Ma C."/>
            <person name="Schmutz J."/>
            <person name="Wing R.A."/>
            <person name="Mitchell-Olds T."/>
            <person name="Schumaker K.S."/>
            <person name="Wang X."/>
        </authorList>
    </citation>
    <scope>NUCLEOTIDE SEQUENCE [LARGE SCALE GENOMIC DNA]</scope>
</reference>